<feature type="domain" description="ABC transmembrane type-1" evidence="8">
    <location>
        <begin position="93"/>
        <end position="290"/>
    </location>
</feature>
<organism evidence="9 10">
    <name type="scientific">Candidatus Mediterraneibacter faecigallinarum</name>
    <dbReference type="NCBI Taxonomy" id="2838669"/>
    <lineage>
        <taxon>Bacteria</taxon>
        <taxon>Bacillati</taxon>
        <taxon>Bacillota</taxon>
        <taxon>Clostridia</taxon>
        <taxon>Lachnospirales</taxon>
        <taxon>Lachnospiraceae</taxon>
        <taxon>Mediterraneibacter</taxon>
    </lineage>
</organism>
<feature type="transmembrane region" description="Helical" evidence="7">
    <location>
        <begin position="229"/>
        <end position="251"/>
    </location>
</feature>
<dbReference type="InterPro" id="IPR045621">
    <property type="entry name" value="BPD_transp_1_N"/>
</dbReference>
<feature type="transmembrane region" description="Helical" evidence="7">
    <location>
        <begin position="9"/>
        <end position="30"/>
    </location>
</feature>
<dbReference type="Pfam" id="PF00528">
    <property type="entry name" value="BPD_transp_1"/>
    <property type="match status" value="1"/>
</dbReference>
<reference evidence="9" key="2">
    <citation type="submission" date="2021-04" db="EMBL/GenBank/DDBJ databases">
        <authorList>
            <person name="Gilroy R."/>
        </authorList>
    </citation>
    <scope>NUCLEOTIDE SEQUENCE</scope>
    <source>
        <strain evidence="9">ChiGjej1B1-1692</strain>
    </source>
</reference>
<dbReference type="EMBL" id="DWWK01000079">
    <property type="protein sequence ID" value="HJC38492.1"/>
    <property type="molecule type" value="Genomic_DNA"/>
</dbReference>
<dbReference type="AlphaFoldDB" id="A0A9D2NU33"/>
<evidence type="ECO:0000256" key="1">
    <source>
        <dbReference type="ARBA" id="ARBA00004651"/>
    </source>
</evidence>
<evidence type="ECO:0000313" key="9">
    <source>
        <dbReference type="EMBL" id="HJC38492.1"/>
    </source>
</evidence>
<comment type="caution">
    <text evidence="9">The sequence shown here is derived from an EMBL/GenBank/DDBJ whole genome shotgun (WGS) entry which is preliminary data.</text>
</comment>
<evidence type="ECO:0000259" key="8">
    <source>
        <dbReference type="PROSITE" id="PS50928"/>
    </source>
</evidence>
<gene>
    <name evidence="9" type="ORF">H9757_05460</name>
</gene>
<feature type="transmembrane region" description="Helical" evidence="7">
    <location>
        <begin position="92"/>
        <end position="117"/>
    </location>
</feature>
<dbReference type="GO" id="GO:0055085">
    <property type="term" value="P:transmembrane transport"/>
    <property type="evidence" value="ECO:0007669"/>
    <property type="project" value="InterPro"/>
</dbReference>
<keyword evidence="5 7" id="KW-1133">Transmembrane helix</keyword>
<feature type="transmembrane region" description="Helical" evidence="7">
    <location>
        <begin position="171"/>
        <end position="190"/>
    </location>
</feature>
<comment type="similarity">
    <text evidence="7">Belongs to the binding-protein-dependent transport system permease family.</text>
</comment>
<evidence type="ECO:0000256" key="2">
    <source>
        <dbReference type="ARBA" id="ARBA00022448"/>
    </source>
</evidence>
<evidence type="ECO:0000256" key="3">
    <source>
        <dbReference type="ARBA" id="ARBA00022475"/>
    </source>
</evidence>
<keyword evidence="6 7" id="KW-0472">Membrane</keyword>
<dbReference type="PROSITE" id="PS50928">
    <property type="entry name" value="ABC_TM1"/>
    <property type="match status" value="1"/>
</dbReference>
<keyword evidence="3" id="KW-1003">Cell membrane</keyword>
<dbReference type="Pfam" id="PF19300">
    <property type="entry name" value="BPD_transp_1_N"/>
    <property type="match status" value="1"/>
</dbReference>
<accession>A0A9D2NU33</accession>
<reference evidence="9" key="1">
    <citation type="journal article" date="2021" name="PeerJ">
        <title>Extensive microbial diversity within the chicken gut microbiome revealed by metagenomics and culture.</title>
        <authorList>
            <person name="Gilroy R."/>
            <person name="Ravi A."/>
            <person name="Getino M."/>
            <person name="Pursley I."/>
            <person name="Horton D.L."/>
            <person name="Alikhan N.F."/>
            <person name="Baker D."/>
            <person name="Gharbi K."/>
            <person name="Hall N."/>
            <person name="Watson M."/>
            <person name="Adriaenssens E.M."/>
            <person name="Foster-Nyarko E."/>
            <person name="Jarju S."/>
            <person name="Secka A."/>
            <person name="Antonio M."/>
            <person name="Oren A."/>
            <person name="Chaudhuri R.R."/>
            <person name="La Ragione R."/>
            <person name="Hildebrand F."/>
            <person name="Pallen M.J."/>
        </authorList>
    </citation>
    <scope>NUCLEOTIDE SEQUENCE</scope>
    <source>
        <strain evidence="9">ChiGjej1B1-1692</strain>
    </source>
</reference>
<dbReference type="InterPro" id="IPR035906">
    <property type="entry name" value="MetI-like_sf"/>
</dbReference>
<dbReference type="PANTHER" id="PTHR43163:SF6">
    <property type="entry name" value="DIPEPTIDE TRANSPORT SYSTEM PERMEASE PROTEIN DPPB-RELATED"/>
    <property type="match status" value="1"/>
</dbReference>
<dbReference type="Gene3D" id="1.10.3720.10">
    <property type="entry name" value="MetI-like"/>
    <property type="match status" value="1"/>
</dbReference>
<dbReference type="Proteomes" id="UP000823894">
    <property type="component" value="Unassembled WGS sequence"/>
</dbReference>
<evidence type="ECO:0000256" key="6">
    <source>
        <dbReference type="ARBA" id="ARBA00023136"/>
    </source>
</evidence>
<evidence type="ECO:0000256" key="7">
    <source>
        <dbReference type="RuleBase" id="RU363032"/>
    </source>
</evidence>
<evidence type="ECO:0000256" key="4">
    <source>
        <dbReference type="ARBA" id="ARBA00022692"/>
    </source>
</evidence>
<evidence type="ECO:0000313" key="10">
    <source>
        <dbReference type="Proteomes" id="UP000823894"/>
    </source>
</evidence>
<feature type="transmembrane region" description="Helical" evidence="7">
    <location>
        <begin position="271"/>
        <end position="297"/>
    </location>
</feature>
<comment type="subcellular location">
    <subcellularLocation>
        <location evidence="1 7">Cell membrane</location>
        <topology evidence="1 7">Multi-pass membrane protein</topology>
    </subcellularLocation>
</comment>
<proteinExistence type="inferred from homology"/>
<feature type="transmembrane region" description="Helical" evidence="7">
    <location>
        <begin position="129"/>
        <end position="151"/>
    </location>
</feature>
<dbReference type="PANTHER" id="PTHR43163">
    <property type="entry name" value="DIPEPTIDE TRANSPORT SYSTEM PERMEASE PROTEIN DPPB-RELATED"/>
    <property type="match status" value="1"/>
</dbReference>
<dbReference type="CDD" id="cd06261">
    <property type="entry name" value="TM_PBP2"/>
    <property type="match status" value="1"/>
</dbReference>
<keyword evidence="2 7" id="KW-0813">Transport</keyword>
<name>A0A9D2NU33_9FIRM</name>
<evidence type="ECO:0000256" key="5">
    <source>
        <dbReference type="ARBA" id="ARBA00022989"/>
    </source>
</evidence>
<keyword evidence="4 7" id="KW-0812">Transmembrane</keyword>
<protein>
    <submittedName>
        <fullName evidence="9">ABC transporter permease</fullName>
    </submittedName>
</protein>
<dbReference type="InterPro" id="IPR000515">
    <property type="entry name" value="MetI-like"/>
</dbReference>
<dbReference type="SUPFAM" id="SSF161098">
    <property type="entry name" value="MetI-like"/>
    <property type="match status" value="1"/>
</dbReference>
<sequence length="310" mass="33562">MLRYTLKRILTGILSLVVLATVTFFLVRMIPGSPFQRGGVSSQVVEAVEEEYGLNEPLLDQYLTYMENLLHGDLGISYQDPGTKVADIIGRAWPITASVGITALAVALILGTALGIVRAAAKNRAVREAVSAGGMLAAGIPSFAAAILLMLLFSVKLKWLPASGLLSPAHYVLPVTALSLYPMAVISRLTGNTLRTELQKDYVLFAQAKGLGRWRTLFTHALKNAYLPVLNYAGPASASLLTGSFVIESIFTIPGLGREFVSSITNRDYTLILGLTVFMGTVVIAVNLLTDLLCAWLDPRMRRSYREESV</sequence>
<dbReference type="GO" id="GO:0005886">
    <property type="term" value="C:plasma membrane"/>
    <property type="evidence" value="ECO:0007669"/>
    <property type="project" value="UniProtKB-SubCell"/>
</dbReference>